<dbReference type="EMBL" id="JADNRY010000025">
    <property type="protein sequence ID" value="KAF9072287.1"/>
    <property type="molecule type" value="Genomic_DNA"/>
</dbReference>
<evidence type="ECO:0000256" key="1">
    <source>
        <dbReference type="SAM" id="MobiDB-lite"/>
    </source>
</evidence>
<dbReference type="InterPro" id="IPR055754">
    <property type="entry name" value="DUF7330"/>
</dbReference>
<dbReference type="Proteomes" id="UP000772434">
    <property type="component" value="Unassembled WGS sequence"/>
</dbReference>
<dbReference type="OrthoDB" id="5289249at2759"/>
<gene>
    <name evidence="3" type="ORF">BDP27DRAFT_1361133</name>
</gene>
<reference evidence="3" key="1">
    <citation type="submission" date="2020-11" db="EMBL/GenBank/DDBJ databases">
        <authorList>
            <consortium name="DOE Joint Genome Institute"/>
            <person name="Ahrendt S."/>
            <person name="Riley R."/>
            <person name="Andreopoulos W."/>
            <person name="Labutti K."/>
            <person name="Pangilinan J."/>
            <person name="Ruiz-Duenas F.J."/>
            <person name="Barrasa J.M."/>
            <person name="Sanchez-Garcia M."/>
            <person name="Camarero S."/>
            <person name="Miyauchi S."/>
            <person name="Serrano A."/>
            <person name="Linde D."/>
            <person name="Babiker R."/>
            <person name="Drula E."/>
            <person name="Ayuso-Fernandez I."/>
            <person name="Pacheco R."/>
            <person name="Padilla G."/>
            <person name="Ferreira P."/>
            <person name="Barriuso J."/>
            <person name="Kellner H."/>
            <person name="Castanera R."/>
            <person name="Alfaro M."/>
            <person name="Ramirez L."/>
            <person name="Pisabarro A.G."/>
            <person name="Kuo A."/>
            <person name="Tritt A."/>
            <person name="Lipzen A."/>
            <person name="He G."/>
            <person name="Yan M."/>
            <person name="Ng V."/>
            <person name="Cullen D."/>
            <person name="Martin F."/>
            <person name="Rosso M.-N."/>
            <person name="Henrissat B."/>
            <person name="Hibbett D."/>
            <person name="Martinez A.T."/>
            <person name="Grigoriev I.V."/>
        </authorList>
    </citation>
    <scope>NUCLEOTIDE SEQUENCE</scope>
    <source>
        <strain evidence="3">AH 40177</strain>
    </source>
</reference>
<dbReference type="Pfam" id="PF24016">
    <property type="entry name" value="DUF7330"/>
    <property type="match status" value="2"/>
</dbReference>
<feature type="domain" description="DUF7330" evidence="2">
    <location>
        <begin position="42"/>
        <end position="93"/>
    </location>
</feature>
<feature type="domain" description="DUF7330" evidence="2">
    <location>
        <begin position="95"/>
        <end position="188"/>
    </location>
</feature>
<comment type="caution">
    <text evidence="3">The sequence shown here is derived from an EMBL/GenBank/DDBJ whole genome shotgun (WGS) entry which is preliminary data.</text>
</comment>
<feature type="region of interest" description="Disordered" evidence="1">
    <location>
        <begin position="1"/>
        <end position="29"/>
    </location>
</feature>
<dbReference type="AlphaFoldDB" id="A0A9P5UAQ8"/>
<name>A0A9P5UAQ8_9AGAR</name>
<evidence type="ECO:0000313" key="3">
    <source>
        <dbReference type="EMBL" id="KAF9072287.1"/>
    </source>
</evidence>
<evidence type="ECO:0000259" key="2">
    <source>
        <dbReference type="Pfam" id="PF24016"/>
    </source>
</evidence>
<feature type="region of interest" description="Disordered" evidence="1">
    <location>
        <begin position="68"/>
        <end position="108"/>
    </location>
</feature>
<proteinExistence type="predicted"/>
<keyword evidence="4" id="KW-1185">Reference proteome</keyword>
<evidence type="ECO:0000313" key="4">
    <source>
        <dbReference type="Proteomes" id="UP000772434"/>
    </source>
</evidence>
<feature type="compositionally biased region" description="Basic and acidic residues" evidence="1">
    <location>
        <begin position="88"/>
        <end position="97"/>
    </location>
</feature>
<accession>A0A9P5UAQ8</accession>
<protein>
    <recommendedName>
        <fullName evidence="2">DUF7330 domain-containing protein</fullName>
    </recommendedName>
</protein>
<organism evidence="3 4">
    <name type="scientific">Rhodocollybia butyracea</name>
    <dbReference type="NCBI Taxonomy" id="206335"/>
    <lineage>
        <taxon>Eukaryota</taxon>
        <taxon>Fungi</taxon>
        <taxon>Dikarya</taxon>
        <taxon>Basidiomycota</taxon>
        <taxon>Agaricomycotina</taxon>
        <taxon>Agaricomycetes</taxon>
        <taxon>Agaricomycetidae</taxon>
        <taxon>Agaricales</taxon>
        <taxon>Marasmiineae</taxon>
        <taxon>Omphalotaceae</taxon>
        <taxon>Rhodocollybia</taxon>
    </lineage>
</organism>
<sequence>MIVTDASVEKPDSSMNKSEAPLPALPTDQAPFVLPANVKPSNFLSFTQKHNSVKGTFVLDPSLEIPSDWLPPLPEEETEETRSNLYAKSEHGNHREGPSPPFALNANAPRGNVTVRIPRSYKGSITASTKYGRVSMSDGVSGQASVFSDLQGVKRVFVGDITARSDQTDDAMVLDTEHGCVRISFEDEDFGGIRMPKSVTGLFSRLFG</sequence>